<keyword evidence="1" id="KW-0805">Transcription regulation</keyword>
<organism evidence="6">
    <name type="scientific">freshwater metagenome</name>
    <dbReference type="NCBI Taxonomy" id="449393"/>
    <lineage>
        <taxon>unclassified sequences</taxon>
        <taxon>metagenomes</taxon>
        <taxon>ecological metagenomes</taxon>
    </lineage>
</organism>
<proteinExistence type="predicted"/>
<dbReference type="SUPFAM" id="SSF48498">
    <property type="entry name" value="Tetracyclin repressor-like, C-terminal domain"/>
    <property type="match status" value="1"/>
</dbReference>
<feature type="domain" description="HTH tetR-type" evidence="5">
    <location>
        <begin position="27"/>
        <end position="87"/>
    </location>
</feature>
<name>A0A6J7JLX3_9ZZZZ</name>
<feature type="region of interest" description="Disordered" evidence="4">
    <location>
        <begin position="1"/>
        <end position="26"/>
    </location>
</feature>
<dbReference type="InterPro" id="IPR050109">
    <property type="entry name" value="HTH-type_TetR-like_transc_reg"/>
</dbReference>
<dbReference type="InterPro" id="IPR009057">
    <property type="entry name" value="Homeodomain-like_sf"/>
</dbReference>
<dbReference type="EMBL" id="CAFBNC010000080">
    <property type="protein sequence ID" value="CAB4944033.1"/>
    <property type="molecule type" value="Genomic_DNA"/>
</dbReference>
<dbReference type="InterPro" id="IPR036271">
    <property type="entry name" value="Tet_transcr_reg_TetR-rel_C_sf"/>
</dbReference>
<keyword evidence="2" id="KW-0238">DNA-binding</keyword>
<dbReference type="PANTHER" id="PTHR30055:SF148">
    <property type="entry name" value="TETR-FAMILY TRANSCRIPTIONAL REGULATOR"/>
    <property type="match status" value="1"/>
</dbReference>
<evidence type="ECO:0000256" key="4">
    <source>
        <dbReference type="SAM" id="MobiDB-lite"/>
    </source>
</evidence>
<gene>
    <name evidence="6" type="ORF">UFOPK3733_01467</name>
</gene>
<dbReference type="PRINTS" id="PR00455">
    <property type="entry name" value="HTHTETR"/>
</dbReference>
<evidence type="ECO:0000256" key="1">
    <source>
        <dbReference type="ARBA" id="ARBA00023015"/>
    </source>
</evidence>
<evidence type="ECO:0000259" key="5">
    <source>
        <dbReference type="PROSITE" id="PS50977"/>
    </source>
</evidence>
<evidence type="ECO:0000313" key="6">
    <source>
        <dbReference type="EMBL" id="CAB4944033.1"/>
    </source>
</evidence>
<dbReference type="InterPro" id="IPR011075">
    <property type="entry name" value="TetR_C"/>
</dbReference>
<dbReference type="GO" id="GO:0000976">
    <property type="term" value="F:transcription cis-regulatory region binding"/>
    <property type="evidence" value="ECO:0007669"/>
    <property type="project" value="TreeGrafter"/>
</dbReference>
<dbReference type="Pfam" id="PF00440">
    <property type="entry name" value="TetR_N"/>
    <property type="match status" value="1"/>
</dbReference>
<accession>A0A6J7JLX3</accession>
<dbReference type="AlphaFoldDB" id="A0A6J7JLX3"/>
<dbReference type="Gene3D" id="1.10.357.10">
    <property type="entry name" value="Tetracycline Repressor, domain 2"/>
    <property type="match status" value="1"/>
</dbReference>
<dbReference type="PROSITE" id="PS01081">
    <property type="entry name" value="HTH_TETR_1"/>
    <property type="match status" value="1"/>
</dbReference>
<evidence type="ECO:0000256" key="2">
    <source>
        <dbReference type="ARBA" id="ARBA00023125"/>
    </source>
</evidence>
<protein>
    <submittedName>
        <fullName evidence="6">Unannotated protein</fullName>
    </submittedName>
</protein>
<dbReference type="Pfam" id="PF16859">
    <property type="entry name" value="TetR_C_11"/>
    <property type="match status" value="1"/>
</dbReference>
<dbReference type="Gene3D" id="1.10.10.60">
    <property type="entry name" value="Homeodomain-like"/>
    <property type="match status" value="1"/>
</dbReference>
<keyword evidence="3" id="KW-0804">Transcription</keyword>
<dbReference type="InterPro" id="IPR023772">
    <property type="entry name" value="DNA-bd_HTH_TetR-type_CS"/>
</dbReference>
<dbReference type="PANTHER" id="PTHR30055">
    <property type="entry name" value="HTH-TYPE TRANSCRIPTIONAL REGULATOR RUTR"/>
    <property type="match status" value="1"/>
</dbReference>
<dbReference type="SUPFAM" id="SSF46689">
    <property type="entry name" value="Homeodomain-like"/>
    <property type="match status" value="1"/>
</dbReference>
<dbReference type="PROSITE" id="PS50977">
    <property type="entry name" value="HTH_TETR_2"/>
    <property type="match status" value="1"/>
</dbReference>
<dbReference type="GO" id="GO:0003700">
    <property type="term" value="F:DNA-binding transcription factor activity"/>
    <property type="evidence" value="ECO:0007669"/>
    <property type="project" value="TreeGrafter"/>
</dbReference>
<dbReference type="InterPro" id="IPR001647">
    <property type="entry name" value="HTH_TetR"/>
</dbReference>
<reference evidence="6" key="1">
    <citation type="submission" date="2020-05" db="EMBL/GenBank/DDBJ databases">
        <authorList>
            <person name="Chiriac C."/>
            <person name="Salcher M."/>
            <person name="Ghai R."/>
            <person name="Kavagutti S V."/>
        </authorList>
    </citation>
    <scope>NUCLEOTIDE SEQUENCE</scope>
</reference>
<sequence>MTDRLSVRAKGTEVGAEKARPGRQRSQAADDSILAAALDVLAADGYGGLTMSAVIAAAGVSSATLYRRWPTKQQLVAAALASLHSAVVDIDTGSLEGDVAEFLRSSADTMSVRRADLAEDVAVELRRNPDFRAAVNEKFVVPRLVVLGHILDRARNRGELGPGLSAEVAMSFINGPLHHRVFVMGGEPTTAFLRSVVAAALVSLHTLAPVHA</sequence>
<evidence type="ECO:0000256" key="3">
    <source>
        <dbReference type="ARBA" id="ARBA00023163"/>
    </source>
</evidence>